<evidence type="ECO:0000313" key="1">
    <source>
        <dbReference type="EMBL" id="KAF3422152.1"/>
    </source>
</evidence>
<accession>A0A833S225</accession>
<dbReference type="Proteomes" id="UP000655588">
    <property type="component" value="Unassembled WGS sequence"/>
</dbReference>
<protein>
    <submittedName>
        <fullName evidence="1">Uncharacterized protein</fullName>
    </submittedName>
</protein>
<organism evidence="1 2">
    <name type="scientific">Frieseomelitta varia</name>
    <dbReference type="NCBI Taxonomy" id="561572"/>
    <lineage>
        <taxon>Eukaryota</taxon>
        <taxon>Metazoa</taxon>
        <taxon>Ecdysozoa</taxon>
        <taxon>Arthropoda</taxon>
        <taxon>Hexapoda</taxon>
        <taxon>Insecta</taxon>
        <taxon>Pterygota</taxon>
        <taxon>Neoptera</taxon>
        <taxon>Endopterygota</taxon>
        <taxon>Hymenoptera</taxon>
        <taxon>Apocrita</taxon>
        <taxon>Aculeata</taxon>
        <taxon>Apoidea</taxon>
        <taxon>Anthophila</taxon>
        <taxon>Apidae</taxon>
        <taxon>Frieseomelitta</taxon>
    </lineage>
</organism>
<reference evidence="1" key="1">
    <citation type="submission" date="2019-11" db="EMBL/GenBank/DDBJ databases">
        <title>The nuclear and mitochondrial genomes of Frieseomelitta varia - a highly eusocial stingless bee (Meliponini) with a permanently sterile worker caste.</title>
        <authorList>
            <person name="Freitas F.C.P."/>
            <person name="Lourenco A.P."/>
            <person name="Nunes F.M.F."/>
            <person name="Paschoal A.R."/>
            <person name="Abreu F.C.P."/>
            <person name="Barbin F.O."/>
            <person name="Bataglia L."/>
            <person name="Cardoso-Junior C.A.M."/>
            <person name="Cervoni M.S."/>
            <person name="Silva S.R."/>
            <person name="Dalarmi F."/>
            <person name="Del Lama M.A."/>
            <person name="Depintor T.S."/>
            <person name="Ferreira K.M."/>
            <person name="Goria P.S."/>
            <person name="Jaskot M.C."/>
            <person name="Lago D.C."/>
            <person name="Luna-Lucena D."/>
            <person name="Moda L.M."/>
            <person name="Nascimento L."/>
            <person name="Pedrino M."/>
            <person name="Rabico F.O."/>
            <person name="Sanches F.C."/>
            <person name="Santos D.E."/>
            <person name="Santos C.G."/>
            <person name="Vieira J."/>
            <person name="Lopes T.F."/>
            <person name="Barchuk A.R."/>
            <person name="Hartfelder K."/>
            <person name="Simoes Z.L.P."/>
            <person name="Bitondi M.M.G."/>
            <person name="Pinheiro D.G."/>
        </authorList>
    </citation>
    <scope>NUCLEOTIDE SEQUENCE</scope>
    <source>
        <strain evidence="1">USP_RPSP 00005682</strain>
        <tissue evidence="1">Whole individual</tissue>
    </source>
</reference>
<keyword evidence="2" id="KW-1185">Reference proteome</keyword>
<gene>
    <name evidence="1" type="ORF">E2986_13597</name>
</gene>
<comment type="caution">
    <text evidence="1">The sequence shown here is derived from an EMBL/GenBank/DDBJ whole genome shotgun (WGS) entry which is preliminary data.</text>
</comment>
<dbReference type="AlphaFoldDB" id="A0A833S225"/>
<sequence length="104" mass="11592">MFTRRGSGVGMLERCTHIETSSNVDVSLCAGLVTLVLCNVHGSLEHEIPKRSFLSRRAIDGTRGRKFFDPEEEGAFDSYGSAGGQYDPYEEKTVIIIYYNVLII</sequence>
<proteinExistence type="predicted"/>
<name>A0A833S225_9HYME</name>
<dbReference type="EMBL" id="WNWW01000768">
    <property type="protein sequence ID" value="KAF3422152.1"/>
    <property type="molecule type" value="Genomic_DNA"/>
</dbReference>
<evidence type="ECO:0000313" key="2">
    <source>
        <dbReference type="Proteomes" id="UP000655588"/>
    </source>
</evidence>